<accession>G5NM92</accession>
<organism evidence="1">
    <name type="scientific">Salmonella enterica subsp. enterica serovar Inverness str. R8-3668</name>
    <dbReference type="NCBI Taxonomy" id="913075"/>
    <lineage>
        <taxon>Bacteria</taxon>
        <taxon>Pseudomonadati</taxon>
        <taxon>Pseudomonadota</taxon>
        <taxon>Gammaproteobacteria</taxon>
        <taxon>Enterobacterales</taxon>
        <taxon>Enterobacteriaceae</taxon>
        <taxon>Salmonella</taxon>
    </lineage>
</organism>
<name>G5NM92_SALET</name>
<reference evidence="1" key="1">
    <citation type="journal article" date="2011" name="BMC Genomics">
        <title>Genome sequencing reveals diversification of virulence factor content and possible host adaptation in distinct subpopulations of Salmonella enterica.</title>
        <authorList>
            <person name="den Bakker H.C."/>
            <person name="Moreno Switt A.I."/>
            <person name="Govoni G."/>
            <person name="Cummings C.A."/>
            <person name="Ranieri M.L."/>
            <person name="Degoricija L."/>
            <person name="Hoelzer K."/>
            <person name="Rodriguez-Rivera L.D."/>
            <person name="Brown S."/>
            <person name="Bolchacova E."/>
            <person name="Furtado M.R."/>
            <person name="Wiedmann M."/>
        </authorList>
    </citation>
    <scope>NUCLEOTIDE SEQUENCE [LARGE SCALE GENOMIC DNA]</scope>
    <source>
        <strain evidence="1">R8-3668</strain>
    </source>
</reference>
<evidence type="ECO:0000313" key="1">
    <source>
        <dbReference type="EMBL" id="EHC47589.1"/>
    </source>
</evidence>
<dbReference type="PATRIC" id="fig|913075.3.peg.4993"/>
<dbReference type="EMBL" id="AFCO01002067">
    <property type="protein sequence ID" value="EHC47589.1"/>
    <property type="molecule type" value="Genomic_DNA"/>
</dbReference>
<dbReference type="Proteomes" id="UP000003532">
    <property type="component" value="Unassembled WGS sequence"/>
</dbReference>
<dbReference type="AlphaFoldDB" id="G5NM92"/>
<gene>
    <name evidence="1" type="ORF">LTSEINV_6543</name>
</gene>
<sequence length="99" mass="11294">MVGIGLLAVRIIQGFIYWGGGSRRFIYAPDKLNPDAPHWMAYKFQTAMPGALLGLEHIISFMLQLQHFWLLYAVCCNISGYYMLELSCLAQLSLLRGYF</sequence>
<protein>
    <submittedName>
        <fullName evidence="1">Putative terminal quinol oxidase, subunit DoxD</fullName>
    </submittedName>
</protein>
<comment type="caution">
    <text evidence="1">The sequence shown here is derived from an EMBL/GenBank/DDBJ whole genome shotgun (WGS) entry which is preliminary data.</text>
</comment>
<dbReference type="BioCyc" id="SENT913075:G120P-1516-MONOMER"/>
<proteinExistence type="predicted"/>